<organism evidence="6 7">
    <name type="scientific">Callosobruchus maculatus</name>
    <name type="common">Southern cowpea weevil</name>
    <name type="synonym">Pulse bruchid</name>
    <dbReference type="NCBI Taxonomy" id="64391"/>
    <lineage>
        <taxon>Eukaryota</taxon>
        <taxon>Metazoa</taxon>
        <taxon>Ecdysozoa</taxon>
        <taxon>Arthropoda</taxon>
        <taxon>Hexapoda</taxon>
        <taxon>Insecta</taxon>
        <taxon>Pterygota</taxon>
        <taxon>Neoptera</taxon>
        <taxon>Endopterygota</taxon>
        <taxon>Coleoptera</taxon>
        <taxon>Polyphaga</taxon>
        <taxon>Cucujiformia</taxon>
        <taxon>Chrysomeloidea</taxon>
        <taxon>Chrysomelidae</taxon>
        <taxon>Bruchinae</taxon>
        <taxon>Bruchini</taxon>
        <taxon>Callosobruchus</taxon>
    </lineage>
</organism>
<dbReference type="EMBL" id="CAACVG010006963">
    <property type="protein sequence ID" value="VEN42818.1"/>
    <property type="molecule type" value="Genomic_DNA"/>
</dbReference>
<sequence>MDISEHFLTWKVASREDMESDMNIPVVNVQEFTSLHSNAIQIISLPQSEGHTMQEGVQNIQIELEDVQTDDAEPQNVDSFLVYNKQEKQAQEEKEAVPHKKRFVWRQRPTKKKITYTANKGKIQKKSMLKMPVNGMAYYSEKFGLKMPPKKALGIKGVILHRQARELIMNVFKFMKEEAQSGIKIPISSYRERVLAATGISKCTYARITSKEYVHGQPPPVRKKKGETNIENAPSNTVQEEDSLCRPKINRDASTRDGVYDLDEVIPNGVLDTLIPQASAVLNSGDSIEEYQLTPFCTDSINKILSLNTPEEIKVRNIAIFFYINYLIKFMNTPFKNITKRYVACDISQEVNRHILDNFCVYTQNGRTRPIHMKDKCLCYIIVLAAIAKEYEVNVALLSKDLKIGLKKAVEVSRILAFNTSSKDKTIVTLNLPLPAPVTFTSKRKVK</sequence>
<evidence type="ECO:0000256" key="1">
    <source>
        <dbReference type="ARBA" id="ARBA00004604"/>
    </source>
</evidence>
<dbReference type="Pfam" id="PF06870">
    <property type="entry name" value="RNA_pol_I_A49"/>
    <property type="match status" value="1"/>
</dbReference>
<dbReference type="GO" id="GO:0000428">
    <property type="term" value="C:DNA-directed RNA polymerase complex"/>
    <property type="evidence" value="ECO:0007669"/>
    <property type="project" value="UniProtKB-KW"/>
</dbReference>
<dbReference type="GO" id="GO:0006351">
    <property type="term" value="P:DNA-templated transcription"/>
    <property type="evidence" value="ECO:0007669"/>
    <property type="project" value="InterPro"/>
</dbReference>
<comment type="subcellular location">
    <subcellularLocation>
        <location evidence="1">Nucleus</location>
        <location evidence="1">Nucleolus</location>
    </subcellularLocation>
</comment>
<protein>
    <submittedName>
        <fullName evidence="6">Uncharacterized protein</fullName>
    </submittedName>
</protein>
<evidence type="ECO:0000256" key="4">
    <source>
        <dbReference type="ARBA" id="ARBA00023163"/>
    </source>
</evidence>
<dbReference type="Proteomes" id="UP000410492">
    <property type="component" value="Unassembled WGS sequence"/>
</dbReference>
<dbReference type="GO" id="GO:0003677">
    <property type="term" value="F:DNA binding"/>
    <property type="evidence" value="ECO:0007669"/>
    <property type="project" value="InterPro"/>
</dbReference>
<keyword evidence="3" id="KW-0240">DNA-directed RNA polymerase</keyword>
<evidence type="ECO:0000256" key="3">
    <source>
        <dbReference type="ARBA" id="ARBA00022478"/>
    </source>
</evidence>
<evidence type="ECO:0000313" key="7">
    <source>
        <dbReference type="Proteomes" id="UP000410492"/>
    </source>
</evidence>
<gene>
    <name evidence="6" type="ORF">CALMAC_LOCUS6172</name>
</gene>
<dbReference type="OrthoDB" id="277398at2759"/>
<accession>A0A653C4I0</accession>
<dbReference type="AlphaFoldDB" id="A0A653C4I0"/>
<reference evidence="6 7" key="1">
    <citation type="submission" date="2019-01" db="EMBL/GenBank/DDBJ databases">
        <authorList>
            <person name="Sayadi A."/>
        </authorList>
    </citation>
    <scope>NUCLEOTIDE SEQUENCE [LARGE SCALE GENOMIC DNA]</scope>
</reference>
<proteinExistence type="inferred from homology"/>
<dbReference type="InterPro" id="IPR009668">
    <property type="entry name" value="RNA_pol-assoc_fac_A49-like"/>
</dbReference>
<dbReference type="PANTHER" id="PTHR14440">
    <property type="entry name" value="DNA-DIRECTED RNA POLYMERASE I SUBUNIT RPA49"/>
    <property type="match status" value="1"/>
</dbReference>
<keyword evidence="5" id="KW-0539">Nucleus</keyword>
<comment type="similarity">
    <text evidence="2">Belongs to the eukaryotic RPA49/POLR1E RNA polymerase subunit family.</text>
</comment>
<dbReference type="GO" id="GO:0005730">
    <property type="term" value="C:nucleolus"/>
    <property type="evidence" value="ECO:0007669"/>
    <property type="project" value="UniProtKB-SubCell"/>
</dbReference>
<name>A0A653C4I0_CALMS</name>
<keyword evidence="7" id="KW-1185">Reference proteome</keyword>
<evidence type="ECO:0000256" key="2">
    <source>
        <dbReference type="ARBA" id="ARBA00009430"/>
    </source>
</evidence>
<evidence type="ECO:0000256" key="5">
    <source>
        <dbReference type="ARBA" id="ARBA00023242"/>
    </source>
</evidence>
<keyword evidence="4" id="KW-0804">Transcription</keyword>
<evidence type="ECO:0000313" key="6">
    <source>
        <dbReference type="EMBL" id="VEN42818.1"/>
    </source>
</evidence>